<reference evidence="2" key="1">
    <citation type="submission" date="2014-12" db="EMBL/GenBank/DDBJ databases">
        <title>Insight into the proteome of Arion vulgaris.</title>
        <authorList>
            <person name="Aradska J."/>
            <person name="Bulat T."/>
            <person name="Smidak R."/>
            <person name="Sarate P."/>
            <person name="Gangsoo J."/>
            <person name="Sialana F."/>
            <person name="Bilban M."/>
            <person name="Lubec G."/>
        </authorList>
    </citation>
    <scope>NUCLEOTIDE SEQUENCE</scope>
    <source>
        <tissue evidence="2">Skin</tissue>
    </source>
</reference>
<proteinExistence type="predicted"/>
<gene>
    <name evidence="2" type="primary">ORF12371</name>
</gene>
<sequence length="67" mass="7303">IKQRTDGTTNHQITIPTVNTSPHDVGQGDSTDEVISRVTLSSPNSVVEHKALHVSIEQDHVLKASFE</sequence>
<feature type="compositionally biased region" description="Polar residues" evidence="1">
    <location>
        <begin position="1"/>
        <end position="22"/>
    </location>
</feature>
<name>A0A0B6Y4J3_9EUPU</name>
<protein>
    <submittedName>
        <fullName evidence="2">Uncharacterized protein</fullName>
    </submittedName>
</protein>
<feature type="region of interest" description="Disordered" evidence="1">
    <location>
        <begin position="1"/>
        <end position="31"/>
    </location>
</feature>
<feature type="non-terminal residue" evidence="2">
    <location>
        <position position="67"/>
    </location>
</feature>
<organism evidence="2">
    <name type="scientific">Arion vulgaris</name>
    <dbReference type="NCBI Taxonomy" id="1028688"/>
    <lineage>
        <taxon>Eukaryota</taxon>
        <taxon>Metazoa</taxon>
        <taxon>Spiralia</taxon>
        <taxon>Lophotrochozoa</taxon>
        <taxon>Mollusca</taxon>
        <taxon>Gastropoda</taxon>
        <taxon>Heterobranchia</taxon>
        <taxon>Euthyneura</taxon>
        <taxon>Panpulmonata</taxon>
        <taxon>Eupulmonata</taxon>
        <taxon>Stylommatophora</taxon>
        <taxon>Helicina</taxon>
        <taxon>Arionoidea</taxon>
        <taxon>Arionidae</taxon>
        <taxon>Arion</taxon>
    </lineage>
</organism>
<evidence type="ECO:0000313" key="2">
    <source>
        <dbReference type="EMBL" id="CEK51059.1"/>
    </source>
</evidence>
<feature type="non-terminal residue" evidence="2">
    <location>
        <position position="1"/>
    </location>
</feature>
<dbReference type="EMBL" id="HACG01004194">
    <property type="protein sequence ID" value="CEK51059.1"/>
    <property type="molecule type" value="Transcribed_RNA"/>
</dbReference>
<dbReference type="AlphaFoldDB" id="A0A0B6Y4J3"/>
<accession>A0A0B6Y4J3</accession>
<evidence type="ECO:0000256" key="1">
    <source>
        <dbReference type="SAM" id="MobiDB-lite"/>
    </source>
</evidence>